<reference evidence="5 6" key="1">
    <citation type="submission" date="2015-01" db="EMBL/GenBank/DDBJ databases">
        <title>Deinococcus puniceus/DY1/ whole genome sequencing.</title>
        <authorList>
            <person name="Kim M.K."/>
            <person name="Srinivasan S."/>
            <person name="Lee J.-J."/>
        </authorList>
    </citation>
    <scope>NUCLEOTIDE SEQUENCE [LARGE SCALE GENOMIC DNA]</scope>
    <source>
        <strain evidence="5 6">DY1</strain>
    </source>
</reference>
<name>A0A172T7A8_9DEIO</name>
<keyword evidence="2" id="KW-0597">Phosphoprotein</keyword>
<dbReference type="AlphaFoldDB" id="A0A172T7A8"/>
<dbReference type="PRINTS" id="PR00038">
    <property type="entry name" value="HTHLUXR"/>
</dbReference>
<dbReference type="STRING" id="1182568.SU48_02660"/>
<gene>
    <name evidence="5" type="ORF">SU48_02660</name>
</gene>
<evidence type="ECO:0000313" key="5">
    <source>
        <dbReference type="EMBL" id="ANE42842.1"/>
    </source>
</evidence>
<dbReference type="PANTHER" id="PTHR43214">
    <property type="entry name" value="TWO-COMPONENT RESPONSE REGULATOR"/>
    <property type="match status" value="1"/>
</dbReference>
<dbReference type="InterPro" id="IPR000792">
    <property type="entry name" value="Tscrpt_reg_LuxR_C"/>
</dbReference>
<organism evidence="5 6">
    <name type="scientific">Deinococcus puniceus</name>
    <dbReference type="NCBI Taxonomy" id="1182568"/>
    <lineage>
        <taxon>Bacteria</taxon>
        <taxon>Thermotogati</taxon>
        <taxon>Deinococcota</taxon>
        <taxon>Deinococci</taxon>
        <taxon>Deinococcales</taxon>
        <taxon>Deinococcaceae</taxon>
        <taxon>Deinococcus</taxon>
    </lineage>
</organism>
<evidence type="ECO:0000256" key="1">
    <source>
        <dbReference type="ARBA" id="ARBA00023125"/>
    </source>
</evidence>
<dbReference type="Pfam" id="PF00072">
    <property type="entry name" value="Response_reg"/>
    <property type="match status" value="1"/>
</dbReference>
<sequence>MRQALAALLGPADGVTVVGQAADAAQALALCKTLCPDVLLLDVRLLVQGGENIKAILSCKSGPRMVLFADDDQVNAAVAGIGAGAAGCLFRDAELREVLTTLRRVHAREVVMPATVMQAFAQQKREAAAITEALTKRELDVLCLLADGQANKQIGSQLGLAEGTVKVYVGNILGKLGVTNRTAAVLRATDSGLLCACQYAS</sequence>
<dbReference type="Proteomes" id="UP000077363">
    <property type="component" value="Chromosome"/>
</dbReference>
<keyword evidence="1" id="KW-0238">DNA-binding</keyword>
<dbReference type="GO" id="GO:0000160">
    <property type="term" value="P:phosphorelay signal transduction system"/>
    <property type="evidence" value="ECO:0007669"/>
    <property type="project" value="InterPro"/>
</dbReference>
<dbReference type="SUPFAM" id="SSF46894">
    <property type="entry name" value="C-terminal effector domain of the bipartite response regulators"/>
    <property type="match status" value="1"/>
</dbReference>
<dbReference type="CDD" id="cd06170">
    <property type="entry name" value="LuxR_C_like"/>
    <property type="match status" value="1"/>
</dbReference>
<dbReference type="Gene3D" id="3.40.50.2300">
    <property type="match status" value="1"/>
</dbReference>
<dbReference type="InterPro" id="IPR039420">
    <property type="entry name" value="WalR-like"/>
</dbReference>
<evidence type="ECO:0000256" key="2">
    <source>
        <dbReference type="PROSITE-ProRule" id="PRU00169"/>
    </source>
</evidence>
<dbReference type="Pfam" id="PF00196">
    <property type="entry name" value="GerE"/>
    <property type="match status" value="1"/>
</dbReference>
<evidence type="ECO:0008006" key="7">
    <source>
        <dbReference type="Google" id="ProtNLM"/>
    </source>
</evidence>
<dbReference type="InterPro" id="IPR001789">
    <property type="entry name" value="Sig_transdc_resp-reg_receiver"/>
</dbReference>
<dbReference type="PANTHER" id="PTHR43214:SF42">
    <property type="entry name" value="TRANSCRIPTIONAL REGULATORY PROTEIN DESR"/>
    <property type="match status" value="1"/>
</dbReference>
<proteinExistence type="predicted"/>
<feature type="domain" description="Response regulatory" evidence="4">
    <location>
        <begin position="1"/>
        <end position="106"/>
    </location>
</feature>
<feature type="modified residue" description="4-aspartylphosphate" evidence="2">
    <location>
        <position position="42"/>
    </location>
</feature>
<dbReference type="SMART" id="SM00421">
    <property type="entry name" value="HTH_LUXR"/>
    <property type="match status" value="1"/>
</dbReference>
<dbReference type="PROSITE" id="PS50110">
    <property type="entry name" value="RESPONSE_REGULATORY"/>
    <property type="match status" value="1"/>
</dbReference>
<dbReference type="PATRIC" id="fig|1182568.3.peg.557"/>
<dbReference type="GO" id="GO:0003677">
    <property type="term" value="F:DNA binding"/>
    <property type="evidence" value="ECO:0007669"/>
    <property type="project" value="UniProtKB-KW"/>
</dbReference>
<feature type="domain" description="HTH luxR-type" evidence="3">
    <location>
        <begin position="127"/>
        <end position="192"/>
    </location>
</feature>
<dbReference type="EMBL" id="CP011387">
    <property type="protein sequence ID" value="ANE42842.1"/>
    <property type="molecule type" value="Genomic_DNA"/>
</dbReference>
<dbReference type="InterPro" id="IPR011006">
    <property type="entry name" value="CheY-like_superfamily"/>
</dbReference>
<dbReference type="GO" id="GO:0006355">
    <property type="term" value="P:regulation of DNA-templated transcription"/>
    <property type="evidence" value="ECO:0007669"/>
    <property type="project" value="InterPro"/>
</dbReference>
<dbReference type="PROSITE" id="PS00622">
    <property type="entry name" value="HTH_LUXR_1"/>
    <property type="match status" value="1"/>
</dbReference>
<evidence type="ECO:0000313" key="6">
    <source>
        <dbReference type="Proteomes" id="UP000077363"/>
    </source>
</evidence>
<dbReference type="PROSITE" id="PS50043">
    <property type="entry name" value="HTH_LUXR_2"/>
    <property type="match status" value="1"/>
</dbReference>
<evidence type="ECO:0000259" key="4">
    <source>
        <dbReference type="PROSITE" id="PS50110"/>
    </source>
</evidence>
<dbReference type="SUPFAM" id="SSF52172">
    <property type="entry name" value="CheY-like"/>
    <property type="match status" value="1"/>
</dbReference>
<dbReference type="InterPro" id="IPR016032">
    <property type="entry name" value="Sig_transdc_resp-reg_C-effctor"/>
</dbReference>
<evidence type="ECO:0000259" key="3">
    <source>
        <dbReference type="PROSITE" id="PS50043"/>
    </source>
</evidence>
<protein>
    <recommendedName>
        <fullName evidence="7">LuxR family transcriptional regulator</fullName>
    </recommendedName>
</protein>
<dbReference type="KEGG" id="dpu:SU48_02660"/>
<keyword evidence="6" id="KW-1185">Reference proteome</keyword>
<accession>A0A172T7A8</accession>